<evidence type="ECO:0000256" key="4">
    <source>
        <dbReference type="SAM" id="MobiDB-lite"/>
    </source>
</evidence>
<dbReference type="FunFam" id="1.10.340.30:FF:000004">
    <property type="entry name" value="DNA-3-methyladenine glycosylase II"/>
    <property type="match status" value="1"/>
</dbReference>
<dbReference type="SUPFAM" id="SSF48150">
    <property type="entry name" value="DNA-glycosylase"/>
    <property type="match status" value="1"/>
</dbReference>
<dbReference type="GO" id="GO:0032993">
    <property type="term" value="C:protein-DNA complex"/>
    <property type="evidence" value="ECO:0007669"/>
    <property type="project" value="TreeGrafter"/>
</dbReference>
<keyword evidence="2" id="KW-0227">DNA damage</keyword>
<evidence type="ECO:0000313" key="7">
    <source>
        <dbReference type="Proteomes" id="UP000770015"/>
    </source>
</evidence>
<dbReference type="SMART" id="SM00478">
    <property type="entry name" value="ENDO3c"/>
    <property type="match status" value="1"/>
</dbReference>
<feature type="domain" description="HhH-GPD" evidence="5">
    <location>
        <begin position="319"/>
        <end position="491"/>
    </location>
</feature>
<keyword evidence="7" id="KW-1185">Reference proteome</keyword>
<dbReference type="InterPro" id="IPR011257">
    <property type="entry name" value="DNA_glycosylase"/>
</dbReference>
<dbReference type="CDD" id="cd00056">
    <property type="entry name" value="ENDO3c"/>
    <property type="match status" value="1"/>
</dbReference>
<dbReference type="AlphaFoldDB" id="A0A9P8VLE3"/>
<dbReference type="GO" id="GO:0005634">
    <property type="term" value="C:nucleus"/>
    <property type="evidence" value="ECO:0007669"/>
    <property type="project" value="TreeGrafter"/>
</dbReference>
<dbReference type="GO" id="GO:0043916">
    <property type="term" value="F:DNA-7-methylguanine glycosylase activity"/>
    <property type="evidence" value="ECO:0007669"/>
    <property type="project" value="TreeGrafter"/>
</dbReference>
<name>A0A9P8VLE3_9PEZI</name>
<evidence type="ECO:0000259" key="5">
    <source>
        <dbReference type="SMART" id="SM00478"/>
    </source>
</evidence>
<dbReference type="GO" id="GO:0008725">
    <property type="term" value="F:DNA-3-methyladenine glycosylase activity"/>
    <property type="evidence" value="ECO:0007669"/>
    <property type="project" value="TreeGrafter"/>
</dbReference>
<feature type="compositionally biased region" description="Polar residues" evidence="4">
    <location>
        <begin position="220"/>
        <end position="231"/>
    </location>
</feature>
<dbReference type="GO" id="GO:0032131">
    <property type="term" value="F:alkylated DNA binding"/>
    <property type="evidence" value="ECO:0007669"/>
    <property type="project" value="TreeGrafter"/>
</dbReference>
<dbReference type="InterPro" id="IPR003265">
    <property type="entry name" value="HhH-GPD_domain"/>
</dbReference>
<proteinExistence type="inferred from homology"/>
<dbReference type="EMBL" id="JAGSXJ010000001">
    <property type="protein sequence ID" value="KAH6697001.1"/>
    <property type="molecule type" value="Genomic_DNA"/>
</dbReference>
<dbReference type="PANTHER" id="PTHR43003:SF5">
    <property type="entry name" value="DNA-3-METHYLADENINE GLYCOSYLASE"/>
    <property type="match status" value="1"/>
</dbReference>
<organism evidence="6 7">
    <name type="scientific">Plectosphaerella plurivora</name>
    <dbReference type="NCBI Taxonomy" id="936078"/>
    <lineage>
        <taxon>Eukaryota</taxon>
        <taxon>Fungi</taxon>
        <taxon>Dikarya</taxon>
        <taxon>Ascomycota</taxon>
        <taxon>Pezizomycotina</taxon>
        <taxon>Sordariomycetes</taxon>
        <taxon>Hypocreomycetidae</taxon>
        <taxon>Glomerellales</taxon>
        <taxon>Plectosphaerellaceae</taxon>
        <taxon>Plectosphaerella</taxon>
    </lineage>
</organism>
<dbReference type="OrthoDB" id="415889at2759"/>
<dbReference type="GO" id="GO:0006285">
    <property type="term" value="P:base-excision repair, AP site formation"/>
    <property type="evidence" value="ECO:0007669"/>
    <property type="project" value="TreeGrafter"/>
</dbReference>
<dbReference type="Pfam" id="PF00730">
    <property type="entry name" value="HhH-GPD"/>
    <property type="match status" value="1"/>
</dbReference>
<evidence type="ECO:0000256" key="2">
    <source>
        <dbReference type="ARBA" id="ARBA00022763"/>
    </source>
</evidence>
<sequence>MLAMVDHLSYTVIAHSAQIQLQEPQKQTAISRPVHACQSSFRHRSMHPANTRWLTCLLSPSSHALPRAHPRLPTSGITSRQPWHRSLLQKEHITLRTHSRTFSVTSIVMAGTRRSARLGSQSQVQPETVMPPPPAPASPKGRKRKATTTATATGAPASEELPPVTPPPKRRAQRPADSGAPPVTPTPGAVGLMAERLASINGTDSKKPRAQAVARLADPASTNAPLLSPETSRVIVPGAAPGTSPSKAPRLDSSSSLVGTENHKAPTTTSNILEKACAHLISVDERMRPLIEKNPCRVFSPEGLSEKIDPFESLCSGIISQQVSGAAAKSIKAKFVALFDKEGGAGDRFPHPSDVASRTLEQLRKAGLSQRKAEYIYGLAEKFASGELSAQMLAEASYEDVLSKLIAVRGLGQWSVEMFACFALKRMDVFSLGDLGVQRGMAAFMGRDVSKLKAKGGGKWKYMSEKEMLEISAKFAPYRSVFMWYMWRVEETDISTLE</sequence>
<feature type="compositionally biased region" description="Polar residues" evidence="4">
    <location>
        <begin position="252"/>
        <end position="266"/>
    </location>
</feature>
<accession>A0A9P8VLE3</accession>
<evidence type="ECO:0000313" key="6">
    <source>
        <dbReference type="EMBL" id="KAH6697001.1"/>
    </source>
</evidence>
<dbReference type="Proteomes" id="UP000770015">
    <property type="component" value="Unassembled WGS sequence"/>
</dbReference>
<protein>
    <submittedName>
        <fullName evidence="6">DNA glycosylase</fullName>
    </submittedName>
</protein>
<dbReference type="InterPro" id="IPR051912">
    <property type="entry name" value="Alkylbase_DNA_Glycosylase/TA"/>
</dbReference>
<comment type="caution">
    <text evidence="6">The sequence shown here is derived from an EMBL/GenBank/DDBJ whole genome shotgun (WGS) entry which is preliminary data.</text>
</comment>
<dbReference type="PANTHER" id="PTHR43003">
    <property type="entry name" value="DNA-3-METHYLADENINE GLYCOSYLASE"/>
    <property type="match status" value="1"/>
</dbReference>
<feature type="region of interest" description="Disordered" evidence="4">
    <location>
        <begin position="113"/>
        <end position="189"/>
    </location>
</feature>
<dbReference type="GO" id="GO:0006307">
    <property type="term" value="P:DNA alkylation repair"/>
    <property type="evidence" value="ECO:0007669"/>
    <property type="project" value="TreeGrafter"/>
</dbReference>
<gene>
    <name evidence="6" type="ORF">F5X68DRAFT_196473</name>
</gene>
<evidence type="ECO:0000256" key="1">
    <source>
        <dbReference type="ARBA" id="ARBA00010817"/>
    </source>
</evidence>
<dbReference type="Gene3D" id="1.10.340.30">
    <property type="entry name" value="Hypothetical protein, domain 2"/>
    <property type="match status" value="1"/>
</dbReference>
<feature type="compositionally biased region" description="Low complexity" evidence="4">
    <location>
        <begin position="147"/>
        <end position="157"/>
    </location>
</feature>
<dbReference type="Gene3D" id="1.10.1670.40">
    <property type="match status" value="1"/>
</dbReference>
<evidence type="ECO:0000256" key="3">
    <source>
        <dbReference type="ARBA" id="ARBA00023204"/>
    </source>
</evidence>
<reference evidence="6" key="1">
    <citation type="journal article" date="2021" name="Nat. Commun.">
        <title>Genetic determinants of endophytism in the Arabidopsis root mycobiome.</title>
        <authorList>
            <person name="Mesny F."/>
            <person name="Miyauchi S."/>
            <person name="Thiergart T."/>
            <person name="Pickel B."/>
            <person name="Atanasova L."/>
            <person name="Karlsson M."/>
            <person name="Huettel B."/>
            <person name="Barry K.W."/>
            <person name="Haridas S."/>
            <person name="Chen C."/>
            <person name="Bauer D."/>
            <person name="Andreopoulos W."/>
            <person name="Pangilinan J."/>
            <person name="LaButti K."/>
            <person name="Riley R."/>
            <person name="Lipzen A."/>
            <person name="Clum A."/>
            <person name="Drula E."/>
            <person name="Henrissat B."/>
            <person name="Kohler A."/>
            <person name="Grigoriev I.V."/>
            <person name="Martin F.M."/>
            <person name="Hacquard S."/>
        </authorList>
    </citation>
    <scope>NUCLEOTIDE SEQUENCE</scope>
    <source>
        <strain evidence="6">MPI-SDFR-AT-0117</strain>
    </source>
</reference>
<feature type="region of interest" description="Disordered" evidence="4">
    <location>
        <begin position="201"/>
        <end position="266"/>
    </location>
</feature>
<comment type="similarity">
    <text evidence="1">Belongs to the alkylbase DNA glycosidase AlkA family.</text>
</comment>
<keyword evidence="3" id="KW-0234">DNA repair</keyword>